<name>A0A9D4CBW3_DREPO</name>
<dbReference type="EMBL" id="JAIWYP010000013">
    <property type="protein sequence ID" value="KAH3720804.1"/>
    <property type="molecule type" value="Genomic_DNA"/>
</dbReference>
<feature type="compositionally biased region" description="Polar residues" evidence="1">
    <location>
        <begin position="20"/>
        <end position="48"/>
    </location>
</feature>
<proteinExistence type="predicted"/>
<accession>A0A9D4CBW3</accession>
<evidence type="ECO:0000256" key="1">
    <source>
        <dbReference type="SAM" id="MobiDB-lite"/>
    </source>
</evidence>
<keyword evidence="3" id="KW-1185">Reference proteome</keyword>
<reference evidence="2" key="1">
    <citation type="journal article" date="2019" name="bioRxiv">
        <title>The Genome of the Zebra Mussel, Dreissena polymorpha: A Resource for Invasive Species Research.</title>
        <authorList>
            <person name="McCartney M.A."/>
            <person name="Auch B."/>
            <person name="Kono T."/>
            <person name="Mallez S."/>
            <person name="Zhang Y."/>
            <person name="Obille A."/>
            <person name="Becker A."/>
            <person name="Abrahante J.E."/>
            <person name="Garbe J."/>
            <person name="Badalamenti J.P."/>
            <person name="Herman A."/>
            <person name="Mangelson H."/>
            <person name="Liachko I."/>
            <person name="Sullivan S."/>
            <person name="Sone E.D."/>
            <person name="Koren S."/>
            <person name="Silverstein K.A.T."/>
            <person name="Beckman K.B."/>
            <person name="Gohl D.M."/>
        </authorList>
    </citation>
    <scope>NUCLEOTIDE SEQUENCE</scope>
    <source>
        <strain evidence="2">Duluth1</strain>
        <tissue evidence="2">Whole animal</tissue>
    </source>
</reference>
<protein>
    <submittedName>
        <fullName evidence="2">Uncharacterized protein</fullName>
    </submittedName>
</protein>
<feature type="region of interest" description="Disordered" evidence="1">
    <location>
        <begin position="1"/>
        <end position="54"/>
    </location>
</feature>
<sequence length="174" mass="19990">MADKEVQKSKKQPSKSVSVANKTSSVSEDTPKTVSNKGQCSTSTSSMSKEPERTREVFSILQELNENMKSQKERIEKLESAQYYDEEYSEDQFYDDDGQSFDEIDQENLSPNTVFRNFMERFSNSDPVDKKVNDDIAQFVNSSLRNELSDDKMNELLKEVHRPENCEALVKNSC</sequence>
<comment type="caution">
    <text evidence="2">The sequence shown here is derived from an EMBL/GenBank/DDBJ whole genome shotgun (WGS) entry which is preliminary data.</text>
</comment>
<evidence type="ECO:0000313" key="2">
    <source>
        <dbReference type="EMBL" id="KAH3720804.1"/>
    </source>
</evidence>
<dbReference type="Proteomes" id="UP000828390">
    <property type="component" value="Unassembled WGS sequence"/>
</dbReference>
<reference evidence="2" key="2">
    <citation type="submission" date="2020-11" db="EMBL/GenBank/DDBJ databases">
        <authorList>
            <person name="McCartney M.A."/>
            <person name="Auch B."/>
            <person name="Kono T."/>
            <person name="Mallez S."/>
            <person name="Becker A."/>
            <person name="Gohl D.M."/>
            <person name="Silverstein K.A.T."/>
            <person name="Koren S."/>
            <person name="Bechman K.B."/>
            <person name="Herman A."/>
            <person name="Abrahante J.E."/>
            <person name="Garbe J."/>
        </authorList>
    </citation>
    <scope>NUCLEOTIDE SEQUENCE</scope>
    <source>
        <strain evidence="2">Duluth1</strain>
        <tissue evidence="2">Whole animal</tissue>
    </source>
</reference>
<gene>
    <name evidence="2" type="ORF">DPMN_063709</name>
</gene>
<organism evidence="2 3">
    <name type="scientific">Dreissena polymorpha</name>
    <name type="common">Zebra mussel</name>
    <name type="synonym">Mytilus polymorpha</name>
    <dbReference type="NCBI Taxonomy" id="45954"/>
    <lineage>
        <taxon>Eukaryota</taxon>
        <taxon>Metazoa</taxon>
        <taxon>Spiralia</taxon>
        <taxon>Lophotrochozoa</taxon>
        <taxon>Mollusca</taxon>
        <taxon>Bivalvia</taxon>
        <taxon>Autobranchia</taxon>
        <taxon>Heteroconchia</taxon>
        <taxon>Euheterodonta</taxon>
        <taxon>Imparidentia</taxon>
        <taxon>Neoheterodontei</taxon>
        <taxon>Myida</taxon>
        <taxon>Dreissenoidea</taxon>
        <taxon>Dreissenidae</taxon>
        <taxon>Dreissena</taxon>
    </lineage>
</organism>
<evidence type="ECO:0000313" key="3">
    <source>
        <dbReference type="Proteomes" id="UP000828390"/>
    </source>
</evidence>
<dbReference type="AlphaFoldDB" id="A0A9D4CBW3"/>